<evidence type="ECO:0000256" key="1">
    <source>
        <dbReference type="ARBA" id="ARBA00000707"/>
    </source>
</evidence>
<evidence type="ECO:0000256" key="5">
    <source>
        <dbReference type="ARBA" id="ARBA00022801"/>
    </source>
</evidence>
<organism evidence="10 11">
    <name type="scientific">Cotesia typhae</name>
    <dbReference type="NCBI Taxonomy" id="2053667"/>
    <lineage>
        <taxon>Eukaryota</taxon>
        <taxon>Metazoa</taxon>
        <taxon>Ecdysozoa</taxon>
        <taxon>Arthropoda</taxon>
        <taxon>Hexapoda</taxon>
        <taxon>Insecta</taxon>
        <taxon>Pterygota</taxon>
        <taxon>Neoptera</taxon>
        <taxon>Endopterygota</taxon>
        <taxon>Hymenoptera</taxon>
        <taxon>Apocrita</taxon>
        <taxon>Ichneumonoidea</taxon>
        <taxon>Braconidae</taxon>
        <taxon>Microgastrinae</taxon>
        <taxon>Cotesia</taxon>
    </lineage>
</organism>
<proteinExistence type="inferred from homology"/>
<protein>
    <recommendedName>
        <fullName evidence="8">ubiquitinyl hydrolase 1</fullName>
        <ecNumber evidence="8">3.4.19.12</ecNumber>
    </recommendedName>
</protein>
<evidence type="ECO:0000313" key="11">
    <source>
        <dbReference type="Proteomes" id="UP000729913"/>
    </source>
</evidence>
<dbReference type="EC" id="3.4.19.12" evidence="8"/>
<dbReference type="PROSITE" id="PS52048">
    <property type="entry name" value="UCH_DOMAIN"/>
    <property type="match status" value="1"/>
</dbReference>
<keyword evidence="4 8" id="KW-0833">Ubl conjugation pathway</keyword>
<comment type="similarity">
    <text evidence="2 8">Belongs to the peptidase C12 family.</text>
</comment>
<evidence type="ECO:0000256" key="4">
    <source>
        <dbReference type="ARBA" id="ARBA00022786"/>
    </source>
</evidence>
<dbReference type="PANTHER" id="PTHR10589:SF17">
    <property type="entry name" value="UBIQUITIN CARBOXYL-TERMINAL HYDROLASE"/>
    <property type="match status" value="1"/>
</dbReference>
<dbReference type="AlphaFoldDB" id="A0A8J5QZY6"/>
<comment type="caution">
    <text evidence="10">The sequence shown here is derived from an EMBL/GenBank/DDBJ whole genome shotgun (WGS) entry which is preliminary data.</text>
</comment>
<keyword evidence="11" id="KW-1185">Reference proteome</keyword>
<dbReference type="Proteomes" id="UP000729913">
    <property type="component" value="Unassembled WGS sequence"/>
</dbReference>
<keyword evidence="3 8" id="KW-0645">Protease</keyword>
<dbReference type="OrthoDB" id="427186at2759"/>
<feature type="active site" description="Nucleophile" evidence="8">
    <location>
        <position position="92"/>
    </location>
</feature>
<evidence type="ECO:0000256" key="6">
    <source>
        <dbReference type="ARBA" id="ARBA00022807"/>
    </source>
</evidence>
<dbReference type="PANTHER" id="PTHR10589">
    <property type="entry name" value="UBIQUITIN CARBOXYL-TERMINAL HYDROLASE"/>
    <property type="match status" value="1"/>
</dbReference>
<evidence type="ECO:0000259" key="9">
    <source>
        <dbReference type="PROSITE" id="PS52048"/>
    </source>
</evidence>
<dbReference type="FunFam" id="3.40.532.10:FF:000006">
    <property type="entry name" value="Ubiquitin carboxyl-terminal hydrolase"/>
    <property type="match status" value="1"/>
</dbReference>
<keyword evidence="6 8" id="KW-0788">Thiol protease</keyword>
<evidence type="ECO:0000313" key="10">
    <source>
        <dbReference type="EMBL" id="KAG8038110.1"/>
    </source>
</evidence>
<evidence type="ECO:0000256" key="8">
    <source>
        <dbReference type="PROSITE-ProRule" id="PRU01393"/>
    </source>
</evidence>
<feature type="site" description="Important for enzyme activity" evidence="8">
    <location>
        <position position="181"/>
    </location>
</feature>
<comment type="function">
    <text evidence="7">Ubiquitin-protein hydrolase is involved both in the processing of ubiquitin precursors and of ubiquitinated proteins. This enzyme is a thiol protease that recognizes and hydrolyzes a peptide bond at the C-terminal glycine of ubiquitin.</text>
</comment>
<dbReference type="EMBL" id="JAAOIC020000044">
    <property type="protein sequence ID" value="KAG8038110.1"/>
    <property type="molecule type" value="Genomic_DNA"/>
</dbReference>
<evidence type="ECO:0000256" key="2">
    <source>
        <dbReference type="ARBA" id="ARBA00009326"/>
    </source>
</evidence>
<sequence>MALIPLESNPEVMSKFIHQIGVPSKWILHDVYGLDQELLQMVPRPALALILLYPESEKAQSYNAELEAKIKEEGLEPPKNVFHMQQCVPNACGTVALIHAIVNNLDKIELEDGILKNFYKEAKDLSFAERGKLLINTACDIIDAHEQLAQEGQTPAPQENAPVYYHFVAFVVKDGSLWELDGRKSIPINHGPATEETMLEDAAEVCGQYMERDPEEVRFTMIALVANE</sequence>
<name>A0A8J5QZY6_9HYME</name>
<dbReference type="GO" id="GO:0006511">
    <property type="term" value="P:ubiquitin-dependent protein catabolic process"/>
    <property type="evidence" value="ECO:0007669"/>
    <property type="project" value="UniProtKB-UniRule"/>
</dbReference>
<evidence type="ECO:0000256" key="3">
    <source>
        <dbReference type="ARBA" id="ARBA00022670"/>
    </source>
</evidence>
<dbReference type="CDD" id="cd09616">
    <property type="entry name" value="Peptidase_C12_UCH_L1_L3"/>
    <property type="match status" value="1"/>
</dbReference>
<dbReference type="InterPro" id="IPR001578">
    <property type="entry name" value="Peptidase_C12_UCH"/>
</dbReference>
<accession>A0A8J5QZY6</accession>
<dbReference type="GO" id="GO:0005737">
    <property type="term" value="C:cytoplasm"/>
    <property type="evidence" value="ECO:0007669"/>
    <property type="project" value="TreeGrafter"/>
</dbReference>
<dbReference type="Pfam" id="PF01088">
    <property type="entry name" value="Peptidase_C12"/>
    <property type="match status" value="1"/>
</dbReference>
<gene>
    <name evidence="10" type="ORF">G9C98_006435</name>
</gene>
<comment type="catalytic activity">
    <reaction evidence="1 8">
        <text>Thiol-dependent hydrolysis of ester, thioester, amide, peptide and isopeptide bonds formed by the C-terminal Gly of ubiquitin (a 76-residue protein attached to proteins as an intracellular targeting signal).</text>
        <dbReference type="EC" id="3.4.19.12"/>
    </reaction>
</comment>
<feature type="site" description="Transition state stabilizer" evidence="8">
    <location>
        <position position="86"/>
    </location>
</feature>
<reference evidence="10" key="1">
    <citation type="submission" date="2020-03" db="EMBL/GenBank/DDBJ databases">
        <authorList>
            <person name="Chebbi M.A."/>
            <person name="Drezen J.M."/>
        </authorList>
    </citation>
    <scope>NUCLEOTIDE SEQUENCE</scope>
    <source>
        <tissue evidence="10">Whole body</tissue>
    </source>
</reference>
<keyword evidence="5 8" id="KW-0378">Hydrolase</keyword>
<feature type="domain" description="UCH catalytic" evidence="9">
    <location>
        <begin position="2"/>
        <end position="226"/>
    </location>
</feature>
<feature type="active site" description="Proton donor" evidence="8">
    <location>
        <position position="166"/>
    </location>
</feature>
<reference evidence="10" key="2">
    <citation type="submission" date="2021-04" db="EMBL/GenBank/DDBJ databases">
        <title>Genome-wide patterns of bracovirus chromosomal integration into multiple host tissues during parasitism.</title>
        <authorList>
            <person name="Chebbi M.A.C."/>
        </authorList>
    </citation>
    <scope>NUCLEOTIDE SEQUENCE</scope>
    <source>
        <tissue evidence="10">Whole body</tissue>
    </source>
</reference>
<evidence type="ECO:0000256" key="7">
    <source>
        <dbReference type="ARBA" id="ARBA00055560"/>
    </source>
</evidence>
<dbReference type="GO" id="GO:0016579">
    <property type="term" value="P:protein deubiquitination"/>
    <property type="evidence" value="ECO:0007669"/>
    <property type="project" value="TreeGrafter"/>
</dbReference>
<dbReference type="GO" id="GO:0004843">
    <property type="term" value="F:cysteine-type deubiquitinase activity"/>
    <property type="evidence" value="ECO:0007669"/>
    <property type="project" value="UniProtKB-UniRule"/>
</dbReference>